<dbReference type="AlphaFoldDB" id="A0A7W5DPA4"/>
<dbReference type="Pfam" id="PF21365">
    <property type="entry name" value="Glyco_hydro_31_3rd"/>
    <property type="match status" value="1"/>
</dbReference>
<comment type="similarity">
    <text evidence="1 2">Belongs to the glycosyl hydrolase 31 family.</text>
</comment>
<dbReference type="GO" id="GO:0005975">
    <property type="term" value="P:carbohydrate metabolic process"/>
    <property type="evidence" value="ECO:0007669"/>
    <property type="project" value="InterPro"/>
</dbReference>
<dbReference type="RefSeq" id="WP_183412417.1">
    <property type="nucleotide sequence ID" value="NZ_JACHYB010000001.1"/>
</dbReference>
<reference evidence="7 8" key="1">
    <citation type="submission" date="2020-08" db="EMBL/GenBank/DDBJ databases">
        <title>Genomic Encyclopedia of Type Strains, Phase IV (KMG-IV): sequencing the most valuable type-strain genomes for metagenomic binning, comparative biology and taxonomic classification.</title>
        <authorList>
            <person name="Goeker M."/>
        </authorList>
    </citation>
    <scope>NUCLEOTIDE SEQUENCE [LARGE SCALE GENOMIC DNA]</scope>
    <source>
        <strain evidence="7 8">DSM 27471</strain>
    </source>
</reference>
<feature type="domain" description="DUF5110" evidence="5">
    <location>
        <begin position="651"/>
        <end position="721"/>
    </location>
</feature>
<protein>
    <submittedName>
        <fullName evidence="7">Alpha-glucosidase (Family GH31 glycosyl hydrolase)</fullName>
    </submittedName>
</protein>
<dbReference type="GO" id="GO:0004553">
    <property type="term" value="F:hydrolase activity, hydrolyzing O-glycosyl compounds"/>
    <property type="evidence" value="ECO:0007669"/>
    <property type="project" value="InterPro"/>
</dbReference>
<feature type="chain" id="PRO_5030894585" evidence="3">
    <location>
        <begin position="24"/>
        <end position="772"/>
    </location>
</feature>
<comment type="caution">
    <text evidence="7">The sequence shown here is derived from an EMBL/GenBank/DDBJ whole genome shotgun (WGS) entry which is preliminary data.</text>
</comment>
<keyword evidence="8" id="KW-1185">Reference proteome</keyword>
<dbReference type="Gene3D" id="2.60.40.1180">
    <property type="entry name" value="Golgi alpha-mannosidase II"/>
    <property type="match status" value="2"/>
</dbReference>
<proteinExistence type="inferred from homology"/>
<dbReference type="Pfam" id="PF17137">
    <property type="entry name" value="DUF5110"/>
    <property type="match status" value="1"/>
</dbReference>
<sequence>MRKIHFLIILLALCFSVSENIFAQLKGTPQTPFKRLNNIVIAGNARFEVLSPTLVRMEYSEGAYFINQPSVVVVNRPSNTTKMTVKEANGHLIISTDNIKLKYLLGSGKFTKYNLNVKWIYGNKQGEWMPGDSDTLNLGGLGSALDQASVKLLPSFTKGVLSKSGYFLLDDSHSAIWDKKKQWIEPRSKKNLQDWYFFSYGDNYSYALLEFSRVCGKIPMIPRYVLGTWITDLNYEYLPSSKLVTDYHYTDENLQQEIEKFRHEGLPLDVLVLDFGWHKFGWEGGYDWSPIFPHPKSFLNWAHKYGLHIAVNDHPGYGSDQSILSSKDSQAPKIRQLLHIKTPAIGFNLTNKLQANIFMKVLHAPIMKDGVDFWWIDGGGNYNWWQNKNRFASMSGINSQLWTNRLYYEYTQKFTGKRSFIISRYGGWGSERYPAFFTGDTHSEWPVLAYEVSFTARAGNVLMPYVTHDIGGFLGGLIGAKMYCRWLQFGVFSPIMRLHCSTENPADGNLRMPWVYGKVAIKVAKKFLNLREQLIPYLYTYTRIAYEKALPIVRPLYLTYPNLPEAYKHSNEYLFGNDFLVAPITDSLNVSSIYFPPGKWIDYFTGKTYIGGQSISDTCSLTTMPLFVKEGAIIPMQRAMSYSAQRKLDTLMLDIYGPRNGRFNLYEDDGMSLSYKHNAFAWTTIRFTGNAKKGYNIIIDPAKGVFEGQLPKRAYIISVHGLSKPVHVSLNGKLLPSVQSPQGNWTWNSQEAILSISVPIENIRKYVNVSIK</sequence>
<dbReference type="Pfam" id="PF01055">
    <property type="entry name" value="Glyco_hydro_31_2nd"/>
    <property type="match status" value="1"/>
</dbReference>
<evidence type="ECO:0000259" key="4">
    <source>
        <dbReference type="Pfam" id="PF01055"/>
    </source>
</evidence>
<organism evidence="7 8">
    <name type="scientific">Microbacter margulisiae</name>
    <dbReference type="NCBI Taxonomy" id="1350067"/>
    <lineage>
        <taxon>Bacteria</taxon>
        <taxon>Pseudomonadati</taxon>
        <taxon>Bacteroidota</taxon>
        <taxon>Bacteroidia</taxon>
        <taxon>Bacteroidales</taxon>
        <taxon>Porphyromonadaceae</taxon>
        <taxon>Microbacter</taxon>
    </lineage>
</organism>
<accession>A0A7W5DPA4</accession>
<keyword evidence="2 7" id="KW-0378">Hydrolase</keyword>
<dbReference type="PANTHER" id="PTHR43863:SF2">
    <property type="entry name" value="MALTASE-GLUCOAMYLASE"/>
    <property type="match status" value="1"/>
</dbReference>
<dbReference type="Proteomes" id="UP000544222">
    <property type="component" value="Unassembled WGS sequence"/>
</dbReference>
<feature type="signal peptide" evidence="3">
    <location>
        <begin position="1"/>
        <end position="23"/>
    </location>
</feature>
<dbReference type="InterPro" id="IPR017853">
    <property type="entry name" value="GH"/>
</dbReference>
<dbReference type="InterPro" id="IPR013780">
    <property type="entry name" value="Glyco_hydro_b"/>
</dbReference>
<feature type="domain" description="Glycosyl hydrolase family 31 C-terminal" evidence="6">
    <location>
        <begin position="550"/>
        <end position="634"/>
    </location>
</feature>
<evidence type="ECO:0000256" key="1">
    <source>
        <dbReference type="ARBA" id="ARBA00007806"/>
    </source>
</evidence>
<evidence type="ECO:0000313" key="8">
    <source>
        <dbReference type="Proteomes" id="UP000544222"/>
    </source>
</evidence>
<dbReference type="InterPro" id="IPR051816">
    <property type="entry name" value="Glycosyl_Hydrolase_31"/>
</dbReference>
<name>A0A7W5DPA4_9PORP</name>
<gene>
    <name evidence="7" type="ORF">FHX64_000699</name>
</gene>
<dbReference type="EMBL" id="JACHYB010000001">
    <property type="protein sequence ID" value="MBB3186536.1"/>
    <property type="molecule type" value="Genomic_DNA"/>
</dbReference>
<dbReference type="Gene3D" id="3.20.20.80">
    <property type="entry name" value="Glycosidases"/>
    <property type="match status" value="1"/>
</dbReference>
<evidence type="ECO:0000256" key="2">
    <source>
        <dbReference type="RuleBase" id="RU361185"/>
    </source>
</evidence>
<dbReference type="SUPFAM" id="SSF51445">
    <property type="entry name" value="(Trans)glycosidases"/>
    <property type="match status" value="1"/>
</dbReference>
<evidence type="ECO:0000313" key="7">
    <source>
        <dbReference type="EMBL" id="MBB3186536.1"/>
    </source>
</evidence>
<evidence type="ECO:0000259" key="6">
    <source>
        <dbReference type="Pfam" id="PF21365"/>
    </source>
</evidence>
<dbReference type="InterPro" id="IPR033403">
    <property type="entry name" value="DUF5110"/>
</dbReference>
<dbReference type="Gene3D" id="2.60.40.1760">
    <property type="entry name" value="glycosyl hydrolase (family 31)"/>
    <property type="match status" value="1"/>
</dbReference>
<feature type="domain" description="Glycoside hydrolase family 31 TIM barrel" evidence="4">
    <location>
        <begin position="219"/>
        <end position="540"/>
    </location>
</feature>
<dbReference type="PANTHER" id="PTHR43863">
    <property type="entry name" value="HYDROLASE, PUTATIVE (AFU_ORTHOLOGUE AFUA_1G03140)-RELATED"/>
    <property type="match status" value="1"/>
</dbReference>
<keyword evidence="2" id="KW-0326">Glycosidase</keyword>
<dbReference type="InterPro" id="IPR000322">
    <property type="entry name" value="Glyco_hydro_31_TIM"/>
</dbReference>
<evidence type="ECO:0000259" key="5">
    <source>
        <dbReference type="Pfam" id="PF17137"/>
    </source>
</evidence>
<evidence type="ECO:0000256" key="3">
    <source>
        <dbReference type="SAM" id="SignalP"/>
    </source>
</evidence>
<keyword evidence="3" id="KW-0732">Signal</keyword>
<dbReference type="InterPro" id="IPR048395">
    <property type="entry name" value="Glyco_hydro_31_C"/>
</dbReference>
<dbReference type="SUPFAM" id="SSF51011">
    <property type="entry name" value="Glycosyl hydrolase domain"/>
    <property type="match status" value="1"/>
</dbReference>